<evidence type="ECO:0000313" key="1">
    <source>
        <dbReference type="Proteomes" id="UP000887580"/>
    </source>
</evidence>
<dbReference type="Proteomes" id="UP000887580">
    <property type="component" value="Unplaced"/>
</dbReference>
<name>A0AC35FGH5_9BILA</name>
<protein>
    <submittedName>
        <fullName evidence="2">Innexin</fullName>
    </submittedName>
</protein>
<reference evidence="2" key="1">
    <citation type="submission" date="2022-11" db="UniProtKB">
        <authorList>
            <consortium name="WormBaseParasite"/>
        </authorList>
    </citation>
    <scope>IDENTIFICATION</scope>
</reference>
<proteinExistence type="predicted"/>
<sequence length="445" mass="51170">MLTFFAILTGAKQTIGKPIECMMPAEFPNTWSDYVRGFCYVSSTYFVPVNDTSSIEYKREKMVHGYYQWVPFILIIQAILIYLPNVAWKTFQKIQNTWSDYVRGFCYVSSTYFVPVNDTSSIEYKQEKMVHGYYQWVPFILFIQAISIYLPNVAWKTFQKTRSIDFQHVVEKAKTLRFETGDEHQKSIKDIVSYLKQRLQHQGTSHGYSYVGFGMKSALAHIFAKTLTILVILFEISFINTNFGPAPDNFWGLTMFHQGLTNSRWNESGVFPRVTFCDFKQPTFGGKPPQRTVQCVLMVNMLNEKIFIFVWLWLAVCLIISIIDLIYTIVTLFIPYLRRKAVRNYVQALSHSSANSITTTSSSVSMIDDYKLIDFAAHILGADGVHMFQFINFHAGPLIANEIGSALFTSIYNEDAPPRPPSRFEPPRFDNTTLVFGEDQGKSHC</sequence>
<evidence type="ECO:0000313" key="2">
    <source>
        <dbReference type="WBParaSite" id="PS1159_v2.g17286.t4"/>
    </source>
</evidence>
<dbReference type="WBParaSite" id="PS1159_v2.g17286.t4">
    <property type="protein sequence ID" value="PS1159_v2.g17286.t4"/>
    <property type="gene ID" value="PS1159_v2.g17286"/>
</dbReference>
<organism evidence="1 2">
    <name type="scientific">Panagrolaimus sp. PS1159</name>
    <dbReference type="NCBI Taxonomy" id="55785"/>
    <lineage>
        <taxon>Eukaryota</taxon>
        <taxon>Metazoa</taxon>
        <taxon>Ecdysozoa</taxon>
        <taxon>Nematoda</taxon>
        <taxon>Chromadorea</taxon>
        <taxon>Rhabditida</taxon>
        <taxon>Tylenchina</taxon>
        <taxon>Panagrolaimomorpha</taxon>
        <taxon>Panagrolaimoidea</taxon>
        <taxon>Panagrolaimidae</taxon>
        <taxon>Panagrolaimus</taxon>
    </lineage>
</organism>
<accession>A0AC35FGH5</accession>